<protein>
    <submittedName>
        <fullName evidence="5">NAD(P)-dependent oxidoreductase</fullName>
    </submittedName>
</protein>
<keyword evidence="2" id="KW-0560">Oxidoreductase</keyword>
<evidence type="ECO:0000256" key="1">
    <source>
        <dbReference type="ARBA" id="ARBA00007637"/>
    </source>
</evidence>
<reference evidence="5 6" key="1">
    <citation type="submission" date="2018-11" db="EMBL/GenBank/DDBJ databases">
        <title>Saccharopolyspora rhizosphaerae sp. nov., an actinomycete isolated from rhizosphere soil in Thailand.</title>
        <authorList>
            <person name="Intra B."/>
            <person name="Euanorasetr J."/>
            <person name="Take A."/>
            <person name="Inahashi Y."/>
            <person name="Mori M."/>
            <person name="Panbangred W."/>
            <person name="Matsumoto A."/>
        </authorList>
    </citation>
    <scope>NUCLEOTIDE SEQUENCE [LARGE SCALE GENOMIC DNA]</scope>
    <source>
        <strain evidence="5 6">H219</strain>
    </source>
</reference>
<evidence type="ECO:0000256" key="3">
    <source>
        <dbReference type="ARBA" id="ARBA00023027"/>
    </source>
</evidence>
<evidence type="ECO:0000313" key="5">
    <source>
        <dbReference type="EMBL" id="RRO20026.1"/>
    </source>
</evidence>
<proteinExistence type="inferred from homology"/>
<feature type="domain" description="NAD-dependent epimerase/dehydratase" evidence="4">
    <location>
        <begin position="1"/>
        <end position="163"/>
    </location>
</feature>
<comment type="similarity">
    <text evidence="1">Belongs to the NAD(P)-dependent epimerase/dehydratase family.</text>
</comment>
<keyword evidence="6" id="KW-1185">Reference proteome</keyword>
<evidence type="ECO:0000259" key="4">
    <source>
        <dbReference type="Pfam" id="PF01370"/>
    </source>
</evidence>
<dbReference type="Pfam" id="PF01370">
    <property type="entry name" value="Epimerase"/>
    <property type="match status" value="1"/>
</dbReference>
<evidence type="ECO:0000256" key="2">
    <source>
        <dbReference type="ARBA" id="ARBA00023002"/>
    </source>
</evidence>
<gene>
    <name evidence="5" type="ORF">EIL87_03015</name>
</gene>
<dbReference type="EMBL" id="RSAA01000002">
    <property type="protein sequence ID" value="RRO20026.1"/>
    <property type="molecule type" value="Genomic_DNA"/>
</dbReference>
<name>A0A3R8VLG4_9PSEU</name>
<dbReference type="InterPro" id="IPR036291">
    <property type="entry name" value="NAD(P)-bd_dom_sf"/>
</dbReference>
<sequence>MITGAAGGIGTLVRPRLRKQGRTLRLLDITRPAPPEASEDVEIVEGSVTDADTMALACEDVDAILHLAGHSRENSWAETLSVNIDGTRTVLEAARKSEVPRVLLASSNHAAGFRPVSETATLAADSAPRPDTYYGVSKAAVEALGSLYHSRFGMDVICLRIGSCFEEVHDERGLGLWLSPDDAARLFEACLSCRSPGYRVIWGVSANTRRPVPLDEAEALGYRPQDDAEVFASQVTPGTDHDLLGGPFTTAPLGAPN</sequence>
<evidence type="ECO:0000313" key="6">
    <source>
        <dbReference type="Proteomes" id="UP000274515"/>
    </source>
</evidence>
<comment type="caution">
    <text evidence="5">The sequence shown here is derived from an EMBL/GenBank/DDBJ whole genome shotgun (WGS) entry which is preliminary data.</text>
</comment>
<organism evidence="5 6">
    <name type="scientific">Saccharopolyspora rhizosphaerae</name>
    <dbReference type="NCBI Taxonomy" id="2492662"/>
    <lineage>
        <taxon>Bacteria</taxon>
        <taxon>Bacillati</taxon>
        <taxon>Actinomycetota</taxon>
        <taxon>Actinomycetes</taxon>
        <taxon>Pseudonocardiales</taxon>
        <taxon>Pseudonocardiaceae</taxon>
        <taxon>Saccharopolyspora</taxon>
    </lineage>
</organism>
<keyword evidence="3" id="KW-0520">NAD</keyword>
<dbReference type="AlphaFoldDB" id="A0A3R8VLG4"/>
<dbReference type="GO" id="GO:0016491">
    <property type="term" value="F:oxidoreductase activity"/>
    <property type="evidence" value="ECO:0007669"/>
    <property type="project" value="UniProtKB-KW"/>
</dbReference>
<dbReference type="Gene3D" id="3.40.50.720">
    <property type="entry name" value="NAD(P)-binding Rossmann-like Domain"/>
    <property type="match status" value="1"/>
</dbReference>
<dbReference type="Proteomes" id="UP000274515">
    <property type="component" value="Unassembled WGS sequence"/>
</dbReference>
<dbReference type="OrthoDB" id="8770295at2"/>
<dbReference type="InterPro" id="IPR001509">
    <property type="entry name" value="Epimerase_deHydtase"/>
</dbReference>
<dbReference type="PANTHER" id="PTHR43103:SF5">
    <property type="entry name" value="4-EPIMERASE, PUTATIVE (AFU_ORTHOLOGUE AFUA_7G00360)-RELATED"/>
    <property type="match status" value="1"/>
</dbReference>
<accession>A0A3R8VLG4</accession>
<dbReference type="PANTHER" id="PTHR43103">
    <property type="entry name" value="NUCLEOSIDE-DIPHOSPHATE-SUGAR EPIMERASE"/>
    <property type="match status" value="1"/>
</dbReference>
<dbReference type="SUPFAM" id="SSF51735">
    <property type="entry name" value="NAD(P)-binding Rossmann-fold domains"/>
    <property type="match status" value="1"/>
</dbReference>